<gene>
    <name evidence="1" type="ORF">Q9L58_010465</name>
</gene>
<proteinExistence type="predicted"/>
<sequence length="144" mass="15948">MPLFSNVEIKWQWTQIASPNNSPFGDRFNTTLGSVAAREPTLPPAATIQVTSSAPPFSDFIAETQLLSRPKTPSSAPEINTDTEDTIDLEIIQETFVDGELDSEGIKAPTELHTFAPDKDNYLHQLPEECEISTFWLTQLPTKA</sequence>
<evidence type="ECO:0000313" key="2">
    <source>
        <dbReference type="Proteomes" id="UP001447188"/>
    </source>
</evidence>
<dbReference type="Proteomes" id="UP001447188">
    <property type="component" value="Unassembled WGS sequence"/>
</dbReference>
<organism evidence="1 2">
    <name type="scientific">Discina gigas</name>
    <dbReference type="NCBI Taxonomy" id="1032678"/>
    <lineage>
        <taxon>Eukaryota</taxon>
        <taxon>Fungi</taxon>
        <taxon>Dikarya</taxon>
        <taxon>Ascomycota</taxon>
        <taxon>Pezizomycotina</taxon>
        <taxon>Pezizomycetes</taxon>
        <taxon>Pezizales</taxon>
        <taxon>Discinaceae</taxon>
        <taxon>Discina</taxon>
    </lineage>
</organism>
<comment type="caution">
    <text evidence="1">The sequence shown here is derived from an EMBL/GenBank/DDBJ whole genome shotgun (WGS) entry which is preliminary data.</text>
</comment>
<evidence type="ECO:0000313" key="1">
    <source>
        <dbReference type="EMBL" id="KAL0630686.1"/>
    </source>
</evidence>
<reference evidence="1 2" key="1">
    <citation type="submission" date="2024-02" db="EMBL/GenBank/DDBJ databases">
        <title>Discinaceae phylogenomics.</title>
        <authorList>
            <person name="Dirks A.C."/>
            <person name="James T.Y."/>
        </authorList>
    </citation>
    <scope>NUCLEOTIDE SEQUENCE [LARGE SCALE GENOMIC DNA]</scope>
    <source>
        <strain evidence="1 2">ACD0624</strain>
    </source>
</reference>
<protein>
    <submittedName>
        <fullName evidence="1">Uncharacterized protein</fullName>
    </submittedName>
</protein>
<name>A0ABR3G510_9PEZI</name>
<dbReference type="EMBL" id="JBBBZM010000422">
    <property type="protein sequence ID" value="KAL0630686.1"/>
    <property type="molecule type" value="Genomic_DNA"/>
</dbReference>
<keyword evidence="2" id="KW-1185">Reference proteome</keyword>
<accession>A0ABR3G510</accession>